<feature type="transmembrane region" description="Helical" evidence="6">
    <location>
        <begin position="229"/>
        <end position="249"/>
    </location>
</feature>
<keyword evidence="4 6" id="KW-0472">Membrane</keyword>
<dbReference type="PANTHER" id="PTHR31465:SF1">
    <property type="entry name" value="PROTEIN RTA1-RELATED"/>
    <property type="match status" value="1"/>
</dbReference>
<evidence type="ECO:0000313" key="8">
    <source>
        <dbReference type="Proteomes" id="UP000800094"/>
    </source>
</evidence>
<proteinExistence type="predicted"/>
<dbReference type="GO" id="GO:0016020">
    <property type="term" value="C:membrane"/>
    <property type="evidence" value="ECO:0007669"/>
    <property type="project" value="UniProtKB-SubCell"/>
</dbReference>
<feature type="transmembrane region" description="Helical" evidence="6">
    <location>
        <begin position="87"/>
        <end position="111"/>
    </location>
</feature>
<evidence type="ECO:0000256" key="2">
    <source>
        <dbReference type="ARBA" id="ARBA00022692"/>
    </source>
</evidence>
<dbReference type="AlphaFoldDB" id="A0A6A6I4A5"/>
<gene>
    <name evidence="7" type="ORF">BU26DRAFT_433319</name>
</gene>
<keyword evidence="2 6" id="KW-0812">Transmembrane</keyword>
<comment type="subcellular location">
    <subcellularLocation>
        <location evidence="1">Membrane</location>
        <topology evidence="1">Multi-pass membrane protein</topology>
    </subcellularLocation>
</comment>
<protein>
    <submittedName>
        <fullName evidence="7">RTA1-domain-containing protein</fullName>
    </submittedName>
</protein>
<name>A0A6A6I4A5_9PLEO</name>
<feature type="transmembrane region" description="Helical" evidence="6">
    <location>
        <begin position="49"/>
        <end position="67"/>
    </location>
</feature>
<dbReference type="Pfam" id="PF04479">
    <property type="entry name" value="RTA1"/>
    <property type="match status" value="1"/>
</dbReference>
<reference evidence="7" key="1">
    <citation type="journal article" date="2020" name="Stud. Mycol.">
        <title>101 Dothideomycetes genomes: a test case for predicting lifestyles and emergence of pathogens.</title>
        <authorList>
            <person name="Haridas S."/>
            <person name="Albert R."/>
            <person name="Binder M."/>
            <person name="Bloem J."/>
            <person name="Labutti K."/>
            <person name="Salamov A."/>
            <person name="Andreopoulos B."/>
            <person name="Baker S."/>
            <person name="Barry K."/>
            <person name="Bills G."/>
            <person name="Bluhm B."/>
            <person name="Cannon C."/>
            <person name="Castanera R."/>
            <person name="Culley D."/>
            <person name="Daum C."/>
            <person name="Ezra D."/>
            <person name="Gonzalez J."/>
            <person name="Henrissat B."/>
            <person name="Kuo A."/>
            <person name="Liang C."/>
            <person name="Lipzen A."/>
            <person name="Lutzoni F."/>
            <person name="Magnuson J."/>
            <person name="Mondo S."/>
            <person name="Nolan M."/>
            <person name="Ohm R."/>
            <person name="Pangilinan J."/>
            <person name="Park H.-J."/>
            <person name="Ramirez L."/>
            <person name="Alfaro M."/>
            <person name="Sun H."/>
            <person name="Tritt A."/>
            <person name="Yoshinaga Y."/>
            <person name="Zwiers L.-H."/>
            <person name="Turgeon B."/>
            <person name="Goodwin S."/>
            <person name="Spatafora J."/>
            <person name="Crous P."/>
            <person name="Grigoriev I."/>
        </authorList>
    </citation>
    <scope>NUCLEOTIDE SEQUENCE</scope>
    <source>
        <strain evidence="7">CBS 122368</strain>
    </source>
</reference>
<keyword evidence="3 6" id="KW-1133">Transmembrane helix</keyword>
<keyword evidence="8" id="KW-1185">Reference proteome</keyword>
<evidence type="ECO:0000256" key="1">
    <source>
        <dbReference type="ARBA" id="ARBA00004141"/>
    </source>
</evidence>
<dbReference type="PANTHER" id="PTHR31465">
    <property type="entry name" value="PROTEIN RTA1-RELATED"/>
    <property type="match status" value="1"/>
</dbReference>
<feature type="transmembrane region" description="Helical" evidence="6">
    <location>
        <begin position="23"/>
        <end position="42"/>
    </location>
</feature>
<feature type="transmembrane region" description="Helical" evidence="6">
    <location>
        <begin position="196"/>
        <end position="217"/>
    </location>
</feature>
<dbReference type="EMBL" id="ML987200">
    <property type="protein sequence ID" value="KAF2245344.1"/>
    <property type="molecule type" value="Genomic_DNA"/>
</dbReference>
<dbReference type="Proteomes" id="UP000800094">
    <property type="component" value="Unassembled WGS sequence"/>
</dbReference>
<evidence type="ECO:0000313" key="7">
    <source>
        <dbReference type="EMBL" id="KAF2245344.1"/>
    </source>
</evidence>
<organism evidence="7 8">
    <name type="scientific">Trematosphaeria pertusa</name>
    <dbReference type="NCBI Taxonomy" id="390896"/>
    <lineage>
        <taxon>Eukaryota</taxon>
        <taxon>Fungi</taxon>
        <taxon>Dikarya</taxon>
        <taxon>Ascomycota</taxon>
        <taxon>Pezizomycotina</taxon>
        <taxon>Dothideomycetes</taxon>
        <taxon>Pleosporomycetidae</taxon>
        <taxon>Pleosporales</taxon>
        <taxon>Massarineae</taxon>
        <taxon>Trematosphaeriaceae</taxon>
        <taxon>Trematosphaeria</taxon>
    </lineage>
</organism>
<dbReference type="RefSeq" id="XP_033680348.1">
    <property type="nucleotide sequence ID" value="XM_033824023.1"/>
</dbReference>
<dbReference type="GeneID" id="54577353"/>
<dbReference type="OrthoDB" id="3358017at2759"/>
<evidence type="ECO:0000256" key="6">
    <source>
        <dbReference type="SAM" id="Phobius"/>
    </source>
</evidence>
<feature type="transmembrane region" description="Helical" evidence="6">
    <location>
        <begin position="149"/>
        <end position="171"/>
    </location>
</feature>
<feature type="region of interest" description="Disordered" evidence="5">
    <location>
        <begin position="266"/>
        <end position="292"/>
    </location>
</feature>
<accession>A0A6A6I4A5</accession>
<dbReference type="InterPro" id="IPR007568">
    <property type="entry name" value="RTA1"/>
</dbReference>
<evidence type="ECO:0000256" key="5">
    <source>
        <dbReference type="SAM" id="MobiDB-lite"/>
    </source>
</evidence>
<evidence type="ECO:0000256" key="3">
    <source>
        <dbReference type="ARBA" id="ARBA00022989"/>
    </source>
</evidence>
<evidence type="ECO:0000256" key="4">
    <source>
        <dbReference type="ARBA" id="ARBA00023136"/>
    </source>
</evidence>
<feature type="transmembrane region" description="Helical" evidence="6">
    <location>
        <begin position="123"/>
        <end position="143"/>
    </location>
</feature>
<sequence>MAKPHPDINDPNRFVLYRYNPSLEAAIVFCVAFALTTLLHIFQIIKKRTWYFIPLAVGGAFEAVGYIGRIQGHYDQWALGPFIQQSLLLLVAPALFAASIYMTLGRIILMVDGERYSLIRQRWLTKIFVLGDVISFLVQGGGMKLGEKIIIVGLFLQLLFFGLFVAVASIFHRRLAASSKLSPLPLSSLPWKRHMYMLYATSGLILVRSAFRVVEYIMGNNGFLLRREVFLYVFDALLMFAVMALFNWIHPSEVVALYRRRLAGGSRDGPGRASADVQLVEGVGARGQEQRS</sequence>